<dbReference type="OrthoDB" id="3902221at2759"/>
<dbReference type="RefSeq" id="XP_016249596.1">
    <property type="nucleotide sequence ID" value="XM_016392077.1"/>
</dbReference>
<proteinExistence type="predicted"/>
<organism evidence="1 2">
    <name type="scientific">Cladophialophora immunda</name>
    <dbReference type="NCBI Taxonomy" id="569365"/>
    <lineage>
        <taxon>Eukaryota</taxon>
        <taxon>Fungi</taxon>
        <taxon>Dikarya</taxon>
        <taxon>Ascomycota</taxon>
        <taxon>Pezizomycotina</taxon>
        <taxon>Eurotiomycetes</taxon>
        <taxon>Chaetothyriomycetidae</taxon>
        <taxon>Chaetothyriales</taxon>
        <taxon>Herpotrichiellaceae</taxon>
        <taxon>Cladophialophora</taxon>
    </lineage>
</organism>
<reference evidence="1 2" key="1">
    <citation type="submission" date="2015-01" db="EMBL/GenBank/DDBJ databases">
        <title>The Genome Sequence of Cladophialophora immunda CBS83496.</title>
        <authorList>
            <consortium name="The Broad Institute Genomics Platform"/>
            <person name="Cuomo C."/>
            <person name="de Hoog S."/>
            <person name="Gorbushina A."/>
            <person name="Stielow B."/>
            <person name="Teixiera M."/>
            <person name="Abouelleil A."/>
            <person name="Chapman S.B."/>
            <person name="Priest M."/>
            <person name="Young S.K."/>
            <person name="Wortman J."/>
            <person name="Nusbaum C."/>
            <person name="Birren B."/>
        </authorList>
    </citation>
    <scope>NUCLEOTIDE SEQUENCE [LARGE SCALE GENOMIC DNA]</scope>
    <source>
        <strain evidence="1 2">CBS 83496</strain>
    </source>
</reference>
<name>A0A0D2CGP8_9EURO</name>
<evidence type="ECO:0000313" key="1">
    <source>
        <dbReference type="EMBL" id="KIW29380.1"/>
    </source>
</evidence>
<dbReference type="Proteomes" id="UP000054466">
    <property type="component" value="Unassembled WGS sequence"/>
</dbReference>
<dbReference type="AlphaFoldDB" id="A0A0D2CGP8"/>
<dbReference type="EMBL" id="KN847042">
    <property type="protein sequence ID" value="KIW29380.1"/>
    <property type="molecule type" value="Genomic_DNA"/>
</dbReference>
<gene>
    <name evidence="1" type="ORF">PV07_05198</name>
</gene>
<dbReference type="VEuPathDB" id="FungiDB:PV07_05198"/>
<accession>A0A0D2CGP8</accession>
<keyword evidence="2" id="KW-1185">Reference proteome</keyword>
<dbReference type="HOGENOM" id="CLU_990130_0_0_1"/>
<protein>
    <submittedName>
        <fullName evidence="1">Uncharacterized protein</fullName>
    </submittedName>
</protein>
<evidence type="ECO:0000313" key="2">
    <source>
        <dbReference type="Proteomes" id="UP000054466"/>
    </source>
</evidence>
<sequence>MDQSDGSSNPNFPMGKPYDVGVGHALITMIEPKSGHEVEYNRWYEDDHMFAGALNLPWCFSARRWVATYDLQNMRLPKPYAMAAESAPQACYLSTYWIAPGKLDEHKECSYSVYNRLLAERRIFFERIHVFTSFQDKVGTIYRDASVPNDIFTLMDPAPGLVLEVLSTTSENRRGDLLNWLLSLHLPSRVKEHGPVSSAMVFCSPGNDRMMTQEVKNQLGDVASTANDPCKMTILWFLDKDPREIWNGIFSAEPELVRQSGQGQLSFMIPFIPAKLGTNKYVDQLRRPS</sequence>
<dbReference type="GeneID" id="27344392"/>